<sequence length="197" mass="22394">MSIELLRRETRQDHQRLEDRLDIHARCATARSYRRLLERFHGFYAPYEAALKRSASLLPDSLHWESRVRLPRLIDDLAAMGVPARQCERLARCPGAPRPETRAEILGCLYVTEGSTLGGQIIRRRIHEMYGSEAPPTAFFEGYGARTGSHWRALCAAIDGALLSPTEQEAMTRVAQGVFRTLETWLCDESPHEEFDA</sequence>
<dbReference type="InterPro" id="IPR016053">
    <property type="entry name" value="Haem_Oase-like"/>
</dbReference>
<dbReference type="Proteomes" id="UP000287394">
    <property type="component" value="Chromosome"/>
</dbReference>
<dbReference type="KEGG" id="ccot:CCAX7_23630"/>
<dbReference type="InterPro" id="IPR016084">
    <property type="entry name" value="Haem_Oase-like_multi-hlx"/>
</dbReference>
<dbReference type="GO" id="GO:0006788">
    <property type="term" value="P:heme oxidation"/>
    <property type="evidence" value="ECO:0007669"/>
    <property type="project" value="InterPro"/>
</dbReference>
<evidence type="ECO:0000313" key="2">
    <source>
        <dbReference type="Proteomes" id="UP000287394"/>
    </source>
</evidence>
<proteinExistence type="predicted"/>
<name>A0A402CV83_9BACT</name>
<organism evidence="1 2">
    <name type="scientific">Capsulimonas corticalis</name>
    <dbReference type="NCBI Taxonomy" id="2219043"/>
    <lineage>
        <taxon>Bacteria</taxon>
        <taxon>Bacillati</taxon>
        <taxon>Armatimonadota</taxon>
        <taxon>Armatimonadia</taxon>
        <taxon>Capsulimonadales</taxon>
        <taxon>Capsulimonadaceae</taxon>
        <taxon>Capsulimonas</taxon>
    </lineage>
</organism>
<accession>A0A402CV83</accession>
<reference evidence="1 2" key="1">
    <citation type="journal article" date="2019" name="Int. J. Syst. Evol. Microbiol.">
        <title>Capsulimonas corticalis gen. nov., sp. nov., an aerobic capsulated bacterium, of a novel bacterial order, Capsulimonadales ord. nov., of the class Armatimonadia of the phylum Armatimonadetes.</title>
        <authorList>
            <person name="Li J."/>
            <person name="Kudo C."/>
            <person name="Tonouchi A."/>
        </authorList>
    </citation>
    <scope>NUCLEOTIDE SEQUENCE [LARGE SCALE GENOMIC DNA]</scope>
    <source>
        <strain evidence="1 2">AX-7</strain>
    </source>
</reference>
<dbReference type="RefSeq" id="WP_119321273.1">
    <property type="nucleotide sequence ID" value="NZ_AP025739.1"/>
</dbReference>
<protein>
    <submittedName>
        <fullName evidence="1">Biliverdin-producing heme oxygenase</fullName>
    </submittedName>
</protein>
<dbReference type="CDD" id="cd19166">
    <property type="entry name" value="HemeO-bac"/>
    <property type="match status" value="1"/>
</dbReference>
<gene>
    <name evidence="1" type="ORF">CCAX7_23630</name>
</gene>
<evidence type="ECO:0000313" key="1">
    <source>
        <dbReference type="EMBL" id="BDI30312.1"/>
    </source>
</evidence>
<dbReference type="EMBL" id="AP025739">
    <property type="protein sequence ID" value="BDI30312.1"/>
    <property type="molecule type" value="Genomic_DNA"/>
</dbReference>
<dbReference type="SUPFAM" id="SSF48613">
    <property type="entry name" value="Heme oxygenase-like"/>
    <property type="match status" value="1"/>
</dbReference>
<dbReference type="AlphaFoldDB" id="A0A402CV83"/>
<dbReference type="Pfam" id="PF01126">
    <property type="entry name" value="Heme_oxygenase"/>
    <property type="match status" value="1"/>
</dbReference>
<keyword evidence="2" id="KW-1185">Reference proteome</keyword>
<dbReference type="GO" id="GO:0004392">
    <property type="term" value="F:heme oxygenase (decyclizing) activity"/>
    <property type="evidence" value="ECO:0007669"/>
    <property type="project" value="InterPro"/>
</dbReference>
<dbReference type="Gene3D" id="1.20.910.10">
    <property type="entry name" value="Heme oxygenase-like"/>
    <property type="match status" value="1"/>
</dbReference>
<dbReference type="OrthoDB" id="114943at2"/>